<dbReference type="EMBL" id="JAAMOB010000010">
    <property type="protein sequence ID" value="KAF4108514.1"/>
    <property type="molecule type" value="Genomic_DNA"/>
</dbReference>
<keyword evidence="3" id="KW-1185">Reference proteome</keyword>
<name>A0A7J6CN79_9TELE</name>
<feature type="compositionally biased region" description="Low complexity" evidence="1">
    <location>
        <begin position="52"/>
        <end position="72"/>
    </location>
</feature>
<dbReference type="AlphaFoldDB" id="A0A7J6CN79"/>
<protein>
    <submittedName>
        <fullName evidence="2">Uncharacterized protein</fullName>
    </submittedName>
</protein>
<comment type="caution">
    <text evidence="2">The sequence shown here is derived from an EMBL/GenBank/DDBJ whole genome shotgun (WGS) entry which is preliminary data.</text>
</comment>
<organism evidence="2 3">
    <name type="scientific">Onychostoma macrolepis</name>
    <dbReference type="NCBI Taxonomy" id="369639"/>
    <lineage>
        <taxon>Eukaryota</taxon>
        <taxon>Metazoa</taxon>
        <taxon>Chordata</taxon>
        <taxon>Craniata</taxon>
        <taxon>Vertebrata</taxon>
        <taxon>Euteleostomi</taxon>
        <taxon>Actinopterygii</taxon>
        <taxon>Neopterygii</taxon>
        <taxon>Teleostei</taxon>
        <taxon>Ostariophysi</taxon>
        <taxon>Cypriniformes</taxon>
        <taxon>Cyprinidae</taxon>
        <taxon>Acrossocheilinae</taxon>
        <taxon>Onychostoma</taxon>
    </lineage>
</organism>
<reference evidence="2 3" key="1">
    <citation type="submission" date="2020-04" db="EMBL/GenBank/DDBJ databases">
        <title>Chromosome-level genome assembly of a cyprinid fish Onychostoma macrolepis by integration of Nanopore Sequencing, Bionano and Hi-C technology.</title>
        <authorList>
            <person name="Wang D."/>
        </authorList>
    </citation>
    <scope>NUCLEOTIDE SEQUENCE [LARGE SCALE GENOMIC DNA]</scope>
    <source>
        <strain evidence="2">SWU-2019</strain>
        <tissue evidence="2">Muscle</tissue>
    </source>
</reference>
<feature type="compositionally biased region" description="Polar residues" evidence="1">
    <location>
        <begin position="1"/>
        <end position="10"/>
    </location>
</feature>
<dbReference type="Proteomes" id="UP000579812">
    <property type="component" value="Unassembled WGS sequence"/>
</dbReference>
<evidence type="ECO:0000256" key="1">
    <source>
        <dbReference type="SAM" id="MobiDB-lite"/>
    </source>
</evidence>
<accession>A0A7J6CN79</accession>
<sequence>MAQLGGSQDTLAVPPKQLHHGDHVGLNEDLVRILRENLLQQERPRHPRGRRSPSSMSPRLSPTTLSPRNSPRLLRRMLLNNNIHKQRRFTSMKGLSKRTNPCLESNFSRLPQLFVSEALPCEDGLVLPPSQEKATRSRLQTEREGTCEGIIGSSQDAWTQTDAGRTADDVGSERLGLLCSKAASAFQQQQQKHLLLLSHQHF</sequence>
<evidence type="ECO:0000313" key="3">
    <source>
        <dbReference type="Proteomes" id="UP000579812"/>
    </source>
</evidence>
<gene>
    <name evidence="2" type="ORF">G5714_011273</name>
</gene>
<proteinExistence type="predicted"/>
<feature type="region of interest" description="Disordered" evidence="1">
    <location>
        <begin position="38"/>
        <end position="72"/>
    </location>
</feature>
<feature type="region of interest" description="Disordered" evidence="1">
    <location>
        <begin position="1"/>
        <end position="24"/>
    </location>
</feature>
<evidence type="ECO:0000313" key="2">
    <source>
        <dbReference type="EMBL" id="KAF4108514.1"/>
    </source>
</evidence>